<dbReference type="GO" id="GO:0043138">
    <property type="term" value="F:3'-5' DNA helicase activity"/>
    <property type="evidence" value="ECO:0007669"/>
    <property type="project" value="TreeGrafter"/>
</dbReference>
<dbReference type="PANTHER" id="PTHR13710">
    <property type="entry name" value="DNA HELICASE RECQ FAMILY MEMBER"/>
    <property type="match status" value="1"/>
</dbReference>
<dbReference type="GO" id="GO:0005524">
    <property type="term" value="F:ATP binding"/>
    <property type="evidence" value="ECO:0007669"/>
    <property type="project" value="UniProtKB-KW"/>
</dbReference>
<dbReference type="Pfam" id="PF00271">
    <property type="entry name" value="Helicase_C"/>
    <property type="match status" value="1"/>
</dbReference>
<dbReference type="EMBL" id="JACHGK010000003">
    <property type="protein sequence ID" value="MBB6444735.1"/>
    <property type="molecule type" value="Genomic_DNA"/>
</dbReference>
<dbReference type="SMART" id="SM00490">
    <property type="entry name" value="HELICc"/>
    <property type="match status" value="1"/>
</dbReference>
<dbReference type="Proteomes" id="UP000531594">
    <property type="component" value="Unassembled WGS sequence"/>
</dbReference>
<evidence type="ECO:0000256" key="6">
    <source>
        <dbReference type="ARBA" id="ARBA00044535"/>
    </source>
</evidence>
<dbReference type="Pfam" id="PF16124">
    <property type="entry name" value="RecQ_Zn_bind"/>
    <property type="match status" value="1"/>
</dbReference>
<dbReference type="InterPro" id="IPR027417">
    <property type="entry name" value="P-loop_NTPase"/>
</dbReference>
<evidence type="ECO:0000256" key="7">
    <source>
        <dbReference type="ARBA" id="ARBA00044550"/>
    </source>
</evidence>
<evidence type="ECO:0000313" key="10">
    <source>
        <dbReference type="EMBL" id="MBB6444735.1"/>
    </source>
</evidence>
<gene>
    <name evidence="10" type="ORF">HNR53_001344</name>
</gene>
<evidence type="ECO:0000256" key="4">
    <source>
        <dbReference type="ARBA" id="ARBA00022840"/>
    </source>
</evidence>
<feature type="domain" description="Helicase C-terminal" evidence="9">
    <location>
        <begin position="215"/>
        <end position="362"/>
    </location>
</feature>
<dbReference type="Gene3D" id="1.10.10.10">
    <property type="entry name" value="Winged helix-like DNA-binding domain superfamily/Winged helix DNA-binding domain"/>
    <property type="match status" value="1"/>
</dbReference>
<organism evidence="10 11">
    <name type="scientific">Bacillus benzoevorans</name>
    <dbReference type="NCBI Taxonomy" id="1456"/>
    <lineage>
        <taxon>Bacteria</taxon>
        <taxon>Bacillati</taxon>
        <taxon>Bacillota</taxon>
        <taxon>Bacilli</taxon>
        <taxon>Bacillales</taxon>
        <taxon>Bacillaceae</taxon>
        <taxon>Bacillus</taxon>
    </lineage>
</organism>
<dbReference type="InterPro" id="IPR032284">
    <property type="entry name" value="RecQ_Zn-bd"/>
</dbReference>
<dbReference type="InterPro" id="IPR002464">
    <property type="entry name" value="DNA/RNA_helicase_DEAH_CS"/>
</dbReference>
<comment type="caution">
    <text evidence="10">The sequence shown here is derived from an EMBL/GenBank/DDBJ whole genome shotgun (WGS) entry which is preliminary data.</text>
</comment>
<dbReference type="GO" id="GO:0016787">
    <property type="term" value="F:hydrolase activity"/>
    <property type="evidence" value="ECO:0007669"/>
    <property type="project" value="UniProtKB-KW"/>
</dbReference>
<protein>
    <recommendedName>
        <fullName evidence="6">ATP-dependent DNA helicase RecQ</fullName>
    </recommendedName>
    <alternativeName>
        <fullName evidence="7">DNA 3'-5' helicase RecQ</fullName>
    </alternativeName>
</protein>
<dbReference type="PROSITE" id="PS00690">
    <property type="entry name" value="DEAH_ATP_HELICASE"/>
    <property type="match status" value="1"/>
</dbReference>
<evidence type="ECO:0000256" key="5">
    <source>
        <dbReference type="ARBA" id="ARBA00023125"/>
    </source>
</evidence>
<name>A0A7X0HPS2_9BACI</name>
<dbReference type="Pfam" id="PF00270">
    <property type="entry name" value="DEAD"/>
    <property type="match status" value="1"/>
</dbReference>
<dbReference type="GO" id="GO:0005737">
    <property type="term" value="C:cytoplasm"/>
    <property type="evidence" value="ECO:0007669"/>
    <property type="project" value="TreeGrafter"/>
</dbReference>
<dbReference type="PROSITE" id="PS51194">
    <property type="entry name" value="HELICASE_CTER"/>
    <property type="match status" value="1"/>
</dbReference>
<dbReference type="RefSeq" id="WP_184524083.1">
    <property type="nucleotide sequence ID" value="NZ_JACHGK010000003.1"/>
</dbReference>
<dbReference type="GO" id="GO:0043590">
    <property type="term" value="C:bacterial nucleoid"/>
    <property type="evidence" value="ECO:0007669"/>
    <property type="project" value="TreeGrafter"/>
</dbReference>
<keyword evidence="5" id="KW-0238">DNA-binding</keyword>
<dbReference type="SUPFAM" id="SSF52540">
    <property type="entry name" value="P-loop containing nucleoside triphosphate hydrolases"/>
    <property type="match status" value="1"/>
</dbReference>
<keyword evidence="3 10" id="KW-0347">Helicase</keyword>
<keyword evidence="11" id="KW-1185">Reference proteome</keyword>
<dbReference type="CDD" id="cd17920">
    <property type="entry name" value="DEXHc_RecQ"/>
    <property type="match status" value="1"/>
</dbReference>
<dbReference type="InterPro" id="IPR001650">
    <property type="entry name" value="Helicase_C-like"/>
</dbReference>
<evidence type="ECO:0000259" key="8">
    <source>
        <dbReference type="PROSITE" id="PS51192"/>
    </source>
</evidence>
<evidence type="ECO:0000313" key="11">
    <source>
        <dbReference type="Proteomes" id="UP000531594"/>
    </source>
</evidence>
<dbReference type="GO" id="GO:0030894">
    <property type="term" value="C:replisome"/>
    <property type="evidence" value="ECO:0007669"/>
    <property type="project" value="TreeGrafter"/>
</dbReference>
<evidence type="ECO:0000259" key="9">
    <source>
        <dbReference type="PROSITE" id="PS51194"/>
    </source>
</evidence>
<dbReference type="InterPro" id="IPR011545">
    <property type="entry name" value="DEAD/DEAH_box_helicase_dom"/>
</dbReference>
<dbReference type="AlphaFoldDB" id="A0A7X0HPS2"/>
<dbReference type="GO" id="GO:0009378">
    <property type="term" value="F:four-way junction helicase activity"/>
    <property type="evidence" value="ECO:0007669"/>
    <property type="project" value="TreeGrafter"/>
</dbReference>
<keyword evidence="2 10" id="KW-0378">Hydrolase</keyword>
<dbReference type="SMART" id="SM00487">
    <property type="entry name" value="DEXDc"/>
    <property type="match status" value="1"/>
</dbReference>
<keyword evidence="4" id="KW-0067">ATP-binding</keyword>
<dbReference type="InterPro" id="IPR036388">
    <property type="entry name" value="WH-like_DNA-bd_sf"/>
</dbReference>
<dbReference type="GO" id="GO:0006310">
    <property type="term" value="P:DNA recombination"/>
    <property type="evidence" value="ECO:0007669"/>
    <property type="project" value="InterPro"/>
</dbReference>
<dbReference type="GO" id="GO:0006281">
    <property type="term" value="P:DNA repair"/>
    <property type="evidence" value="ECO:0007669"/>
    <property type="project" value="TreeGrafter"/>
</dbReference>
<keyword evidence="1" id="KW-0547">Nucleotide-binding</keyword>
<proteinExistence type="predicted"/>
<dbReference type="PROSITE" id="PS51192">
    <property type="entry name" value="HELICASE_ATP_BIND_1"/>
    <property type="match status" value="1"/>
</dbReference>
<dbReference type="InterPro" id="IPR014001">
    <property type="entry name" value="Helicase_ATP-bd"/>
</dbReference>
<sequence>MNLEELLHKYFHFPSFRQGQKEVIQSILAGVHTMAMLPTGTGKSLCYQLPGYLLEGQVLIVSPLLSLMQDQVEQMKMNGEKRVTAINSFLTGAERRRVLQHLTQYKFIFISPEMLTNDSMLTLFKKLKPALFVIDEAHCISQWGYDFRPDYLKLGEIRAHLGEPLTLALTATATKEVVRDIITSLKLKSCRQHLYSVDRPNIALAIERVEDHRDKLKILYRYVSQLDGPGIVYFSSKKMAEQAAHFLLGNGVKRVMAYHGGMDQESRILIQQQFLYGQLNIICATSAFGMGINKDNIRFVIHYHMPQQMESYLQEIGRSGRDGKPSIAVLLYAPGDEQIAYRLAEAEIPANEQLDLLAAALTETNIALEQMDDEEWMRICGFTDIQWRIVSEHLLKNADRKAKWNTIVEELKRDLDQRRKLKQRKIAFMTDWCRTDQCRREPILRYFDEEQEPVKPKNCCDVCGIDQINYKRGQTEKREGTEYNWRQQLANLLLKESVNNEEKLF</sequence>
<feature type="domain" description="Helicase ATP-binding" evidence="8">
    <location>
        <begin position="24"/>
        <end position="191"/>
    </location>
</feature>
<dbReference type="NCBIfam" id="TIGR00614">
    <property type="entry name" value="recQ_fam"/>
    <property type="match status" value="1"/>
</dbReference>
<dbReference type="InterPro" id="IPR004589">
    <property type="entry name" value="DNA_helicase_ATP-dep_RecQ"/>
</dbReference>
<dbReference type="PANTHER" id="PTHR13710:SF84">
    <property type="entry name" value="ATP-DEPENDENT DNA HELICASE RECS-RELATED"/>
    <property type="match status" value="1"/>
</dbReference>
<evidence type="ECO:0000256" key="3">
    <source>
        <dbReference type="ARBA" id="ARBA00022806"/>
    </source>
</evidence>
<dbReference type="Gene3D" id="3.40.50.300">
    <property type="entry name" value="P-loop containing nucleotide triphosphate hydrolases"/>
    <property type="match status" value="2"/>
</dbReference>
<accession>A0A7X0HPS2</accession>
<evidence type="ECO:0000256" key="1">
    <source>
        <dbReference type="ARBA" id="ARBA00022741"/>
    </source>
</evidence>
<reference evidence="10 11" key="1">
    <citation type="submission" date="2020-08" db="EMBL/GenBank/DDBJ databases">
        <title>Genomic Encyclopedia of Type Strains, Phase IV (KMG-IV): sequencing the most valuable type-strain genomes for metagenomic binning, comparative biology and taxonomic classification.</title>
        <authorList>
            <person name="Goeker M."/>
        </authorList>
    </citation>
    <scope>NUCLEOTIDE SEQUENCE [LARGE SCALE GENOMIC DNA]</scope>
    <source>
        <strain evidence="10 11">DSM 5391</strain>
    </source>
</reference>
<dbReference type="GO" id="GO:0003677">
    <property type="term" value="F:DNA binding"/>
    <property type="evidence" value="ECO:0007669"/>
    <property type="project" value="UniProtKB-KW"/>
</dbReference>
<evidence type="ECO:0000256" key="2">
    <source>
        <dbReference type="ARBA" id="ARBA00022801"/>
    </source>
</evidence>
<dbReference type="FunFam" id="3.40.50.300:FF:001363">
    <property type="entry name" value="ATP-dependent DNA helicase RecQ"/>
    <property type="match status" value="1"/>
</dbReference>